<dbReference type="SMART" id="SM00415">
    <property type="entry name" value="HSF"/>
    <property type="match status" value="1"/>
</dbReference>
<sequence>MAFPTKLFDILSNNDNDTDVIAWMHHGRGFHIHDEDRFLKEIAPHHFRLTQIRSLYRQLATFGFRRMKSLPDRGGWYHEHFLRGKPSLLSRITISSRDTHHRSFTVEPDLHLMPPVSPPGDPPQPQPTQTAVNSNDDACANPIDSVDGLLSGVKKKAGMTRGLSGKKHCNKESNLHHKQKHKEGDKQARALYQYQGYIIIIILATQRLQLQYRVRYCIGTTIFLRLW</sequence>
<evidence type="ECO:0000256" key="3">
    <source>
        <dbReference type="ARBA" id="ARBA00023242"/>
    </source>
</evidence>
<comment type="similarity">
    <text evidence="4">Belongs to the HSF family.</text>
</comment>
<gene>
    <name evidence="7" type="ORF">THAPS_269194</name>
</gene>
<dbReference type="EMBL" id="CP001160">
    <property type="protein sequence ID" value="ACI64727.1"/>
    <property type="molecule type" value="Genomic_DNA"/>
</dbReference>
<reference evidence="7 8" key="2">
    <citation type="journal article" date="2008" name="Nature">
        <title>The Phaeodactylum genome reveals the evolutionary history of diatom genomes.</title>
        <authorList>
            <person name="Bowler C."/>
            <person name="Allen A.E."/>
            <person name="Badger J.H."/>
            <person name="Grimwood J."/>
            <person name="Jabbari K."/>
            <person name="Kuo A."/>
            <person name="Maheswari U."/>
            <person name="Martens C."/>
            <person name="Maumus F."/>
            <person name="Otillar R.P."/>
            <person name="Rayko E."/>
            <person name="Salamov A."/>
            <person name="Vandepoele K."/>
            <person name="Beszteri B."/>
            <person name="Gruber A."/>
            <person name="Heijde M."/>
            <person name="Katinka M."/>
            <person name="Mock T."/>
            <person name="Valentin K."/>
            <person name="Verret F."/>
            <person name="Berges J.A."/>
            <person name="Brownlee C."/>
            <person name="Cadoret J.P."/>
            <person name="Chiovitti A."/>
            <person name="Choi C.J."/>
            <person name="Coesel S."/>
            <person name="De Martino A."/>
            <person name="Detter J.C."/>
            <person name="Durkin C."/>
            <person name="Falciatore A."/>
            <person name="Fournet J."/>
            <person name="Haruta M."/>
            <person name="Huysman M.J."/>
            <person name="Jenkins B.D."/>
            <person name="Jiroutova K."/>
            <person name="Jorgensen R.E."/>
            <person name="Joubert Y."/>
            <person name="Kaplan A."/>
            <person name="Kroger N."/>
            <person name="Kroth P.G."/>
            <person name="La Roche J."/>
            <person name="Lindquist E."/>
            <person name="Lommer M."/>
            <person name="Martin-Jezequel V."/>
            <person name="Lopez P.J."/>
            <person name="Lucas S."/>
            <person name="Mangogna M."/>
            <person name="McGinnis K."/>
            <person name="Medlin L.K."/>
            <person name="Montsant A."/>
            <person name="Oudot-Le Secq M.P."/>
            <person name="Napoli C."/>
            <person name="Obornik M."/>
            <person name="Parker M.S."/>
            <person name="Petit J.L."/>
            <person name="Porcel B.M."/>
            <person name="Poulsen N."/>
            <person name="Robison M."/>
            <person name="Rychlewski L."/>
            <person name="Rynearson T.A."/>
            <person name="Schmutz J."/>
            <person name="Shapiro H."/>
            <person name="Siaut M."/>
            <person name="Stanley M."/>
            <person name="Sussman M.R."/>
            <person name="Taylor A.R."/>
            <person name="Vardi A."/>
            <person name="von Dassow P."/>
            <person name="Vyverman W."/>
            <person name="Willis A."/>
            <person name="Wyrwicz L.S."/>
            <person name="Rokhsar D.S."/>
            <person name="Weissenbach J."/>
            <person name="Armbrust E.V."/>
            <person name="Green B.R."/>
            <person name="Van de Peer Y."/>
            <person name="Grigoriev I.V."/>
        </authorList>
    </citation>
    <scope>NUCLEOTIDE SEQUENCE [LARGE SCALE GENOMIC DNA]</scope>
    <source>
        <strain evidence="7 8">CCMP1335</strain>
    </source>
</reference>
<evidence type="ECO:0000256" key="4">
    <source>
        <dbReference type="RuleBase" id="RU004020"/>
    </source>
</evidence>
<name>B5YP17_THAPS</name>
<dbReference type="InterPro" id="IPR000232">
    <property type="entry name" value="HSF_DNA-bd"/>
</dbReference>
<feature type="region of interest" description="Disordered" evidence="5">
    <location>
        <begin position="109"/>
        <end position="137"/>
    </location>
</feature>
<dbReference type="PANTHER" id="PTHR10015:SF206">
    <property type="entry name" value="HSF-TYPE DNA-BINDING DOMAIN-CONTAINING PROTEIN"/>
    <property type="match status" value="1"/>
</dbReference>
<dbReference type="Gene3D" id="1.10.10.10">
    <property type="entry name" value="Winged helix-like DNA-binding domain superfamily/Winged helix DNA-binding domain"/>
    <property type="match status" value="1"/>
</dbReference>
<dbReference type="GO" id="GO:0043565">
    <property type="term" value="F:sequence-specific DNA binding"/>
    <property type="evidence" value="ECO:0007669"/>
    <property type="project" value="InterPro"/>
</dbReference>
<dbReference type="KEGG" id="tps:THAPS_269194"/>
<feature type="region of interest" description="Disordered" evidence="5">
    <location>
        <begin position="157"/>
        <end position="185"/>
    </location>
</feature>
<dbReference type="InterPro" id="IPR036390">
    <property type="entry name" value="WH_DNA-bd_sf"/>
</dbReference>
<dbReference type="GeneID" id="7450628"/>
<protein>
    <recommendedName>
        <fullName evidence="6">HSF-type DNA-binding domain-containing protein</fullName>
    </recommendedName>
</protein>
<accession>B5YP17</accession>
<dbReference type="PaxDb" id="35128-Thaps269194"/>
<evidence type="ECO:0000259" key="6">
    <source>
        <dbReference type="SMART" id="SM00415"/>
    </source>
</evidence>
<dbReference type="eggNOG" id="KOG0627">
    <property type="taxonomic scope" value="Eukaryota"/>
</dbReference>
<feature type="compositionally biased region" description="Pro residues" evidence="5">
    <location>
        <begin position="115"/>
        <end position="126"/>
    </location>
</feature>
<proteinExistence type="inferred from homology"/>
<organism evidence="7 8">
    <name type="scientific">Thalassiosira pseudonana</name>
    <name type="common">Marine diatom</name>
    <name type="synonym">Cyclotella nana</name>
    <dbReference type="NCBI Taxonomy" id="35128"/>
    <lineage>
        <taxon>Eukaryota</taxon>
        <taxon>Sar</taxon>
        <taxon>Stramenopiles</taxon>
        <taxon>Ochrophyta</taxon>
        <taxon>Bacillariophyta</taxon>
        <taxon>Coscinodiscophyceae</taxon>
        <taxon>Thalassiosirophycidae</taxon>
        <taxon>Thalassiosirales</taxon>
        <taxon>Thalassiosiraceae</taxon>
        <taxon>Thalassiosira</taxon>
    </lineage>
</organism>
<reference evidence="7 8" key="1">
    <citation type="journal article" date="2004" name="Science">
        <title>The genome of the diatom Thalassiosira pseudonana: ecology, evolution, and metabolism.</title>
        <authorList>
            <person name="Armbrust E.V."/>
            <person name="Berges J.A."/>
            <person name="Bowler C."/>
            <person name="Green B.R."/>
            <person name="Martinez D."/>
            <person name="Putnam N.H."/>
            <person name="Zhou S."/>
            <person name="Allen A.E."/>
            <person name="Apt K.E."/>
            <person name="Bechner M."/>
            <person name="Brzezinski M.A."/>
            <person name="Chaal B.K."/>
            <person name="Chiovitti A."/>
            <person name="Davis A.K."/>
            <person name="Demarest M.S."/>
            <person name="Detter J.C."/>
            <person name="Glavina T."/>
            <person name="Goodstein D."/>
            <person name="Hadi M.Z."/>
            <person name="Hellsten U."/>
            <person name="Hildebrand M."/>
            <person name="Jenkins B.D."/>
            <person name="Jurka J."/>
            <person name="Kapitonov V.V."/>
            <person name="Kroger N."/>
            <person name="Lau W.W."/>
            <person name="Lane T.W."/>
            <person name="Larimer F.W."/>
            <person name="Lippmeier J.C."/>
            <person name="Lucas S."/>
            <person name="Medina M."/>
            <person name="Montsant A."/>
            <person name="Obornik M."/>
            <person name="Parker M.S."/>
            <person name="Palenik B."/>
            <person name="Pazour G.J."/>
            <person name="Richardson P.M."/>
            <person name="Rynearson T.A."/>
            <person name="Saito M.A."/>
            <person name="Schwartz D.C."/>
            <person name="Thamatrakoln K."/>
            <person name="Valentin K."/>
            <person name="Vardi A."/>
            <person name="Wilkerson F.P."/>
            <person name="Rokhsar D.S."/>
        </authorList>
    </citation>
    <scope>NUCLEOTIDE SEQUENCE [LARGE SCALE GENOMIC DNA]</scope>
    <source>
        <strain evidence="7 8">CCMP1335</strain>
    </source>
</reference>
<dbReference type="SUPFAM" id="SSF46785">
    <property type="entry name" value="Winged helix' DNA-binding domain"/>
    <property type="match status" value="1"/>
</dbReference>
<feature type="compositionally biased region" description="Basic residues" evidence="5">
    <location>
        <begin position="157"/>
        <end position="169"/>
    </location>
</feature>
<dbReference type="PANTHER" id="PTHR10015">
    <property type="entry name" value="HEAT SHOCK TRANSCRIPTION FACTOR"/>
    <property type="match status" value="1"/>
</dbReference>
<evidence type="ECO:0000256" key="1">
    <source>
        <dbReference type="ARBA" id="ARBA00004123"/>
    </source>
</evidence>
<dbReference type="InParanoid" id="B5YP17"/>
<dbReference type="GO" id="GO:0003700">
    <property type="term" value="F:DNA-binding transcription factor activity"/>
    <property type="evidence" value="ECO:0007669"/>
    <property type="project" value="InterPro"/>
</dbReference>
<dbReference type="HOGENOM" id="CLU_1221813_0_0_1"/>
<dbReference type="RefSeq" id="XP_002296010.1">
    <property type="nucleotide sequence ID" value="XM_002295974.1"/>
</dbReference>
<keyword evidence="8" id="KW-1185">Reference proteome</keyword>
<evidence type="ECO:0000256" key="5">
    <source>
        <dbReference type="SAM" id="MobiDB-lite"/>
    </source>
</evidence>
<keyword evidence="2" id="KW-0238">DNA-binding</keyword>
<evidence type="ECO:0000313" key="7">
    <source>
        <dbReference type="EMBL" id="ACI64727.1"/>
    </source>
</evidence>
<dbReference type="InterPro" id="IPR036388">
    <property type="entry name" value="WH-like_DNA-bd_sf"/>
</dbReference>
<dbReference type="AlphaFoldDB" id="B5YP17"/>
<feature type="domain" description="HSF-type DNA-binding" evidence="6">
    <location>
        <begin position="2"/>
        <end position="95"/>
    </location>
</feature>
<dbReference type="GO" id="GO:0005634">
    <property type="term" value="C:nucleus"/>
    <property type="evidence" value="ECO:0007669"/>
    <property type="project" value="UniProtKB-SubCell"/>
</dbReference>
<dbReference type="FunFam" id="1.10.10.10:FF:000479">
    <property type="entry name" value="Predicted protein"/>
    <property type="match status" value="1"/>
</dbReference>
<dbReference type="Proteomes" id="UP000001449">
    <property type="component" value="Chromosome 7"/>
</dbReference>
<comment type="subcellular location">
    <subcellularLocation>
        <location evidence="1">Nucleus</location>
    </subcellularLocation>
</comment>
<evidence type="ECO:0000256" key="2">
    <source>
        <dbReference type="ARBA" id="ARBA00023125"/>
    </source>
</evidence>
<dbReference type="Pfam" id="PF00447">
    <property type="entry name" value="HSF_DNA-bind"/>
    <property type="match status" value="1"/>
</dbReference>
<evidence type="ECO:0000313" key="8">
    <source>
        <dbReference type="Proteomes" id="UP000001449"/>
    </source>
</evidence>
<keyword evidence="3" id="KW-0539">Nucleus</keyword>